<gene>
    <name evidence="2" type="ORF">CKAH01_15876</name>
</gene>
<keyword evidence="3" id="KW-1185">Reference proteome</keyword>
<organism evidence="2 3">
    <name type="scientific">Colletotrichum kahawae</name>
    <name type="common">Coffee berry disease fungus</name>
    <dbReference type="NCBI Taxonomy" id="34407"/>
    <lineage>
        <taxon>Eukaryota</taxon>
        <taxon>Fungi</taxon>
        <taxon>Dikarya</taxon>
        <taxon>Ascomycota</taxon>
        <taxon>Pezizomycotina</taxon>
        <taxon>Sordariomycetes</taxon>
        <taxon>Hypocreomycetidae</taxon>
        <taxon>Glomerellales</taxon>
        <taxon>Glomerellaceae</taxon>
        <taxon>Colletotrichum</taxon>
        <taxon>Colletotrichum gloeosporioides species complex</taxon>
    </lineage>
</organism>
<comment type="caution">
    <text evidence="2">The sequence shown here is derived from an EMBL/GenBank/DDBJ whole genome shotgun (WGS) entry which is preliminary data.</text>
</comment>
<accession>A0AAE0D7S1</accession>
<evidence type="ECO:0000313" key="3">
    <source>
        <dbReference type="Proteomes" id="UP001281614"/>
    </source>
</evidence>
<feature type="region of interest" description="Disordered" evidence="1">
    <location>
        <begin position="1"/>
        <end position="25"/>
    </location>
</feature>
<feature type="region of interest" description="Disordered" evidence="1">
    <location>
        <begin position="49"/>
        <end position="77"/>
    </location>
</feature>
<reference evidence="2" key="1">
    <citation type="submission" date="2023-02" db="EMBL/GenBank/DDBJ databases">
        <title>Colletotrichum kahawae CIFC_Que2 genome sequencing and assembly.</title>
        <authorList>
            <person name="Baroncelli R."/>
        </authorList>
    </citation>
    <scope>NUCLEOTIDE SEQUENCE</scope>
    <source>
        <strain evidence="2">CIFC_Que2</strain>
    </source>
</reference>
<protein>
    <submittedName>
        <fullName evidence="2">Uncharacterized protein</fullName>
    </submittedName>
</protein>
<proteinExistence type="predicted"/>
<evidence type="ECO:0000313" key="2">
    <source>
        <dbReference type="EMBL" id="KAK2764073.1"/>
    </source>
</evidence>
<sequence length="77" mass="8363">MVLLLGKKDENEEGKLAGEGDKDARSELKRGRWMLGAGRKVRDRYCAAPSGDLQQRDAGRSGAPAQWITPAGANFPH</sequence>
<dbReference type="AlphaFoldDB" id="A0AAE0D7S1"/>
<dbReference type="Proteomes" id="UP001281614">
    <property type="component" value="Unassembled WGS sequence"/>
</dbReference>
<name>A0AAE0D7S1_COLKA</name>
<dbReference type="EMBL" id="VYYT01000140">
    <property type="protein sequence ID" value="KAK2764073.1"/>
    <property type="molecule type" value="Genomic_DNA"/>
</dbReference>
<evidence type="ECO:0000256" key="1">
    <source>
        <dbReference type="SAM" id="MobiDB-lite"/>
    </source>
</evidence>